<dbReference type="PRINTS" id="PR00092">
    <property type="entry name" value="TYROSINASE"/>
</dbReference>
<dbReference type="PROSITE" id="PS00498">
    <property type="entry name" value="TYROSINASE_2"/>
    <property type="match status" value="1"/>
</dbReference>
<dbReference type="Gene3D" id="1.10.1280.10">
    <property type="entry name" value="Di-copper center containing domain from catechol oxidase"/>
    <property type="match status" value="1"/>
</dbReference>
<dbReference type="PROSITE" id="PS00497">
    <property type="entry name" value="TYROSINASE_1"/>
    <property type="match status" value="1"/>
</dbReference>
<gene>
    <name evidence="5" type="ORF">G6O67_003412</name>
</gene>
<dbReference type="AlphaFoldDB" id="A0A8H4PWQ3"/>
<evidence type="ECO:0000259" key="4">
    <source>
        <dbReference type="PROSITE" id="PS00498"/>
    </source>
</evidence>
<evidence type="ECO:0000313" key="5">
    <source>
        <dbReference type="EMBL" id="KAF4511633.1"/>
    </source>
</evidence>
<protein>
    <recommendedName>
        <fullName evidence="3 4">Tyrosinase copper-binding domain-containing protein</fullName>
    </recommendedName>
</protein>
<accession>A0A8H4PWQ3</accession>
<dbReference type="InterPro" id="IPR002227">
    <property type="entry name" value="Tyrosinase_Cu-bd"/>
</dbReference>
<dbReference type="InterPro" id="IPR050316">
    <property type="entry name" value="Tyrosinase/Hemocyanin"/>
</dbReference>
<feature type="chain" id="PRO_5034550356" description="Tyrosinase copper-binding domain-containing protein" evidence="2">
    <location>
        <begin position="25"/>
        <end position="547"/>
    </location>
</feature>
<evidence type="ECO:0000259" key="3">
    <source>
        <dbReference type="PROSITE" id="PS00497"/>
    </source>
</evidence>
<dbReference type="PANTHER" id="PTHR11474:SF131">
    <property type="entry name" value="TYROSINASE COPPER-BINDING DOMAIN-CONTAINING PROTEIN"/>
    <property type="match status" value="1"/>
</dbReference>
<evidence type="ECO:0000313" key="6">
    <source>
        <dbReference type="Proteomes" id="UP000557566"/>
    </source>
</evidence>
<reference evidence="5 6" key="1">
    <citation type="journal article" date="2020" name="Genome Biol. Evol.">
        <title>A new high-quality draft genome assembly of the Chinese cordyceps Ophiocordyceps sinensis.</title>
        <authorList>
            <person name="Shu R."/>
            <person name="Zhang J."/>
            <person name="Meng Q."/>
            <person name="Zhang H."/>
            <person name="Zhou G."/>
            <person name="Li M."/>
            <person name="Wu P."/>
            <person name="Zhao Y."/>
            <person name="Chen C."/>
            <person name="Qin Q."/>
        </authorList>
    </citation>
    <scope>NUCLEOTIDE SEQUENCE [LARGE SCALE GENOMIC DNA]</scope>
    <source>
        <strain evidence="5 6">IOZ07</strain>
    </source>
</reference>
<dbReference type="PANTHER" id="PTHR11474">
    <property type="entry name" value="TYROSINASE FAMILY MEMBER"/>
    <property type="match status" value="1"/>
</dbReference>
<feature type="domain" description="Tyrosinase copper-binding" evidence="4">
    <location>
        <begin position="296"/>
        <end position="307"/>
    </location>
</feature>
<sequence length="547" mass="60047">MLSQGVVTALLLLLGTALQGLAQSQVGHAVTGAPVSQQPGVGAPVRRSINDLQATGGPQWDLYILALASLQLDSDEEQLGYFQVSGIHGVPFIEWNGAGPRVNGDWGGYCPHNENLFLPWHRAYVALFEQVLVERAKQVASMYPQNLRAQYVQAAESLRQPYWDWASDPRVPPATASPLVSVVHPSGGQRVDIENPLFTYKIPAAVLNGKYGRFDAQMRQQTVRCPAPSSFPASADALMTQRPYRRWVYDVLTRASDFGEFSLGGNITSLEQIHNGIHWDAGCAGMFLDTALTAFDPLFMLHHAFVDRLWSFWQALRPDQDVFSTPYPARARFSTAAGTPVTFDSPLQPFFNPNGGFHTTVSVRAIWDLGYGYEGLEWWEKPAEQMRQDVVNIINRQYSSARPASEAARRAEAPTTRYFVTVSLDIAQVERPCQVVVYVDGTRAGSLVVMSRPQMGVVRTGFGIDHVATEDAMQALLHGKAGGSNSSVEVEIVKPDGSRIPLNKVTSLKVEVQAVGITPPTSLDELPEYGSSRRVRCVALSGTQCWS</sequence>
<organism evidence="5 6">
    <name type="scientific">Ophiocordyceps sinensis</name>
    <dbReference type="NCBI Taxonomy" id="72228"/>
    <lineage>
        <taxon>Eukaryota</taxon>
        <taxon>Fungi</taxon>
        <taxon>Dikarya</taxon>
        <taxon>Ascomycota</taxon>
        <taxon>Pezizomycotina</taxon>
        <taxon>Sordariomycetes</taxon>
        <taxon>Hypocreomycetidae</taxon>
        <taxon>Hypocreales</taxon>
        <taxon>Ophiocordycipitaceae</taxon>
        <taxon>Ophiocordyceps</taxon>
    </lineage>
</organism>
<evidence type="ECO:0000256" key="2">
    <source>
        <dbReference type="SAM" id="SignalP"/>
    </source>
</evidence>
<dbReference type="GO" id="GO:0046872">
    <property type="term" value="F:metal ion binding"/>
    <property type="evidence" value="ECO:0007669"/>
    <property type="project" value="UniProtKB-KW"/>
</dbReference>
<feature type="signal peptide" evidence="2">
    <location>
        <begin position="1"/>
        <end position="24"/>
    </location>
</feature>
<dbReference type="Proteomes" id="UP000557566">
    <property type="component" value="Unassembled WGS sequence"/>
</dbReference>
<keyword evidence="2" id="KW-0732">Signal</keyword>
<feature type="domain" description="Tyrosinase copper-binding" evidence="3">
    <location>
        <begin position="112"/>
        <end position="129"/>
    </location>
</feature>
<dbReference type="EMBL" id="JAAVMX010000003">
    <property type="protein sequence ID" value="KAF4511633.1"/>
    <property type="molecule type" value="Genomic_DNA"/>
</dbReference>
<dbReference type="SUPFAM" id="SSF48056">
    <property type="entry name" value="Di-copper centre-containing domain"/>
    <property type="match status" value="1"/>
</dbReference>
<evidence type="ECO:0000256" key="1">
    <source>
        <dbReference type="ARBA" id="ARBA00022723"/>
    </source>
</evidence>
<comment type="caution">
    <text evidence="5">The sequence shown here is derived from an EMBL/GenBank/DDBJ whole genome shotgun (WGS) entry which is preliminary data.</text>
</comment>
<proteinExistence type="predicted"/>
<dbReference type="Pfam" id="PF00264">
    <property type="entry name" value="Tyrosinase"/>
    <property type="match status" value="1"/>
</dbReference>
<keyword evidence="1" id="KW-0479">Metal-binding</keyword>
<dbReference type="OrthoDB" id="6132182at2759"/>
<name>A0A8H4PWQ3_9HYPO</name>
<keyword evidence="6" id="KW-1185">Reference proteome</keyword>
<dbReference type="InterPro" id="IPR008922">
    <property type="entry name" value="Di-copper_centre_dom_sf"/>
</dbReference>
<dbReference type="GO" id="GO:0016491">
    <property type="term" value="F:oxidoreductase activity"/>
    <property type="evidence" value="ECO:0007669"/>
    <property type="project" value="InterPro"/>
</dbReference>